<evidence type="ECO:0000256" key="3">
    <source>
        <dbReference type="ARBA" id="ARBA00012169"/>
    </source>
</evidence>
<evidence type="ECO:0000256" key="5">
    <source>
        <dbReference type="ARBA" id="ARBA00022741"/>
    </source>
</evidence>
<dbReference type="GO" id="GO:0005524">
    <property type="term" value="F:ATP binding"/>
    <property type="evidence" value="ECO:0007669"/>
    <property type="project" value="UniProtKB-KW"/>
</dbReference>
<dbReference type="Proteomes" id="UP000091918">
    <property type="component" value="Unassembled WGS sequence"/>
</dbReference>
<accession>A0A1B7P0D7</accession>
<dbReference type="FunFam" id="3.30.1010.10:FF:000014">
    <property type="entry name" value="Phosphatidylinositol 4-kinase STT4"/>
    <property type="match status" value="1"/>
</dbReference>
<keyword evidence="4" id="KW-0808">Transferase</keyword>
<dbReference type="GO" id="GO:0005886">
    <property type="term" value="C:plasma membrane"/>
    <property type="evidence" value="ECO:0007669"/>
    <property type="project" value="TreeGrafter"/>
</dbReference>
<evidence type="ECO:0000313" key="11">
    <source>
        <dbReference type="EMBL" id="OAX82337.1"/>
    </source>
</evidence>
<dbReference type="Gene3D" id="3.30.1010.10">
    <property type="entry name" value="Phosphatidylinositol 3-kinase Catalytic Subunit, Chain A, domain 4"/>
    <property type="match status" value="1"/>
</dbReference>
<dbReference type="EC" id="2.7.1.67" evidence="3"/>
<dbReference type="OrthoDB" id="10264149at2759"/>
<dbReference type="GO" id="GO:0004430">
    <property type="term" value="F:1-phosphatidylinositol 4-kinase activity"/>
    <property type="evidence" value="ECO:0007669"/>
    <property type="project" value="UniProtKB-EC"/>
</dbReference>
<dbReference type="PANTHER" id="PTHR10048:SF15">
    <property type="entry name" value="PHOSPHATIDYLINOSITOL 4-KINASE ALPHA"/>
    <property type="match status" value="1"/>
</dbReference>
<feature type="domain" description="PIK helical" evidence="10">
    <location>
        <begin position="1360"/>
        <end position="1535"/>
    </location>
</feature>
<proteinExistence type="inferred from homology"/>
<dbReference type="InterPro" id="IPR042236">
    <property type="entry name" value="PI3K_accessory_sf"/>
</dbReference>
<feature type="domain" description="PI3K/PI4K catalytic" evidence="9">
    <location>
        <begin position="1658"/>
        <end position="1941"/>
    </location>
</feature>
<dbReference type="SUPFAM" id="SSF56112">
    <property type="entry name" value="Protein kinase-like (PK-like)"/>
    <property type="match status" value="1"/>
</dbReference>
<dbReference type="InterPro" id="IPR000403">
    <property type="entry name" value="PI3/4_kinase_cat_dom"/>
</dbReference>
<reference evidence="11 12" key="1">
    <citation type="submission" date="2015-07" db="EMBL/GenBank/DDBJ databases">
        <title>Emmonsia species relationships and genome sequence.</title>
        <authorList>
            <person name="Cuomo C.A."/>
            <person name="Schwartz I.S."/>
            <person name="Kenyon C."/>
            <person name="de Hoog G.S."/>
            <person name="Govender N.P."/>
            <person name="Botha A."/>
            <person name="Moreno L."/>
            <person name="de Vries M."/>
            <person name="Munoz J.F."/>
            <person name="Stielow J.B."/>
        </authorList>
    </citation>
    <scope>NUCLEOTIDE SEQUENCE [LARGE SCALE GENOMIC DNA]</scope>
    <source>
        <strain evidence="11 12">CBS 136260</strain>
    </source>
</reference>
<dbReference type="Gene3D" id="1.25.40.70">
    <property type="entry name" value="Phosphatidylinositol 3-kinase, accessory domain (PIK)"/>
    <property type="match status" value="1"/>
</dbReference>
<dbReference type="GO" id="GO:0005737">
    <property type="term" value="C:cytoplasm"/>
    <property type="evidence" value="ECO:0007669"/>
    <property type="project" value="TreeGrafter"/>
</dbReference>
<keyword evidence="5" id="KW-0547">Nucleotide-binding</keyword>
<organism evidence="11 12">
    <name type="scientific">Emergomyces africanus</name>
    <dbReference type="NCBI Taxonomy" id="1955775"/>
    <lineage>
        <taxon>Eukaryota</taxon>
        <taxon>Fungi</taxon>
        <taxon>Dikarya</taxon>
        <taxon>Ascomycota</taxon>
        <taxon>Pezizomycotina</taxon>
        <taxon>Eurotiomycetes</taxon>
        <taxon>Eurotiomycetidae</taxon>
        <taxon>Onygenales</taxon>
        <taxon>Ajellomycetaceae</taxon>
        <taxon>Emergomyces</taxon>
    </lineage>
</organism>
<dbReference type="FunFam" id="1.25.40.70:FF:000011">
    <property type="entry name" value="Phosphatidylinositol 4-kinase alpha"/>
    <property type="match status" value="1"/>
</dbReference>
<comment type="catalytic activity">
    <reaction evidence="1">
        <text>a 1,2-diacyl-sn-glycero-3-phospho-(1D-myo-inositol) + ATP = a 1,2-diacyl-sn-glycero-3-phospho-(1D-myo-inositol 4-phosphate) + ADP + H(+)</text>
        <dbReference type="Rhea" id="RHEA:19877"/>
        <dbReference type="ChEBI" id="CHEBI:15378"/>
        <dbReference type="ChEBI" id="CHEBI:30616"/>
        <dbReference type="ChEBI" id="CHEBI:57880"/>
        <dbReference type="ChEBI" id="CHEBI:58178"/>
        <dbReference type="ChEBI" id="CHEBI:456216"/>
        <dbReference type="EC" id="2.7.1.67"/>
    </reaction>
</comment>
<evidence type="ECO:0000256" key="8">
    <source>
        <dbReference type="SAM" id="MobiDB-lite"/>
    </source>
</evidence>
<evidence type="ECO:0000259" key="10">
    <source>
        <dbReference type="PROSITE" id="PS51545"/>
    </source>
</evidence>
<dbReference type="Pfam" id="PF19274">
    <property type="entry name" value="PI4K_N"/>
    <property type="match status" value="1"/>
</dbReference>
<gene>
    <name evidence="11" type="ORF">ACJ72_03307</name>
</gene>
<evidence type="ECO:0000256" key="1">
    <source>
        <dbReference type="ARBA" id="ARBA00001686"/>
    </source>
</evidence>
<evidence type="ECO:0000256" key="6">
    <source>
        <dbReference type="ARBA" id="ARBA00022777"/>
    </source>
</evidence>
<keyword evidence="12" id="KW-1185">Reference proteome</keyword>
<dbReference type="Pfam" id="PF00454">
    <property type="entry name" value="PI3_PI4_kinase"/>
    <property type="match status" value="1"/>
</dbReference>
<dbReference type="InterPro" id="IPR015433">
    <property type="entry name" value="PI3/4_kinase"/>
</dbReference>
<dbReference type="PROSITE" id="PS51545">
    <property type="entry name" value="PIK_HELICAL"/>
    <property type="match status" value="1"/>
</dbReference>
<dbReference type="SUPFAM" id="SSF48371">
    <property type="entry name" value="ARM repeat"/>
    <property type="match status" value="1"/>
</dbReference>
<dbReference type="InterPro" id="IPR001263">
    <property type="entry name" value="PI3K_accessory_dom"/>
</dbReference>
<evidence type="ECO:0000313" key="12">
    <source>
        <dbReference type="Proteomes" id="UP000091918"/>
    </source>
</evidence>
<dbReference type="PROSITE" id="PS00916">
    <property type="entry name" value="PI3_4_KINASE_2"/>
    <property type="match status" value="1"/>
</dbReference>
<dbReference type="GO" id="GO:0046854">
    <property type="term" value="P:phosphatidylinositol phosphate biosynthetic process"/>
    <property type="evidence" value="ECO:0007669"/>
    <property type="project" value="InterPro"/>
</dbReference>
<dbReference type="Gene3D" id="1.10.1070.11">
    <property type="entry name" value="Phosphatidylinositol 3-/4-kinase, catalytic domain"/>
    <property type="match status" value="1"/>
</dbReference>
<dbReference type="InterPro" id="IPR036940">
    <property type="entry name" value="PI3/4_kinase_cat_sf"/>
</dbReference>
<name>A0A1B7P0D7_9EURO</name>
<dbReference type="SMART" id="SM00145">
    <property type="entry name" value="PI3Ka"/>
    <property type="match status" value="1"/>
</dbReference>
<dbReference type="EMBL" id="LGUA01000319">
    <property type="protein sequence ID" value="OAX82337.1"/>
    <property type="molecule type" value="Genomic_DNA"/>
</dbReference>
<dbReference type="CDD" id="cd05167">
    <property type="entry name" value="PI4Kc_III_alpha"/>
    <property type="match status" value="1"/>
</dbReference>
<dbReference type="InterPro" id="IPR045495">
    <property type="entry name" value="PI4K_N"/>
</dbReference>
<feature type="compositionally biased region" description="Low complexity" evidence="8">
    <location>
        <begin position="1"/>
        <end position="15"/>
    </location>
</feature>
<dbReference type="Pfam" id="PF00613">
    <property type="entry name" value="PI3Ka"/>
    <property type="match status" value="1"/>
</dbReference>
<evidence type="ECO:0000256" key="4">
    <source>
        <dbReference type="ARBA" id="ARBA00022679"/>
    </source>
</evidence>
<dbReference type="InterPro" id="IPR011009">
    <property type="entry name" value="Kinase-like_dom_sf"/>
</dbReference>
<dbReference type="PROSITE" id="PS50290">
    <property type="entry name" value="PI3_4_KINASE_3"/>
    <property type="match status" value="1"/>
</dbReference>
<dbReference type="STRING" id="1658172.A0A1B7P0D7"/>
<dbReference type="GO" id="GO:0048015">
    <property type="term" value="P:phosphatidylinositol-mediated signaling"/>
    <property type="evidence" value="ECO:0007669"/>
    <property type="project" value="TreeGrafter"/>
</dbReference>
<dbReference type="PANTHER" id="PTHR10048">
    <property type="entry name" value="PHOSPHATIDYLINOSITOL KINASE"/>
    <property type="match status" value="1"/>
</dbReference>
<comment type="similarity">
    <text evidence="2">Belongs to the PI3/PI4-kinase family. Type III PI4K subfamily.</text>
</comment>
<sequence length="1957" mass="219579">MNALQSSAGSPSNMSPSPPSNLRRAAFDKLVELATSYSESDGDIIPEVDRLGRVCQRPNLLVGGYLKAFSSKGRPTVSSPLSSIQIFVPKSCSEIGPQLAGYLPDSHLLLLHASPFLYSIKPSPWEALTYNLTLSLLSLGSRFPPHRDEVLQSLTSYLENCLHATESLPALQSRANGERELGDFQAVVDVTSITVSLVGFLEAASIHASFWNPVQRLEIANKLRLILSEQFLITVETVSSMLRSSESSDRILLDWRRYARRYASGGRPLGAMLLQQGFMRFIKASTSAAGPDGRTISETALLDQYINSVEITRQDQDDLHVLVHPLAEIIAEQIQQLEDGSDYLQLGSAWQQRLAFSVKSFALVSFLNCVILDEESADPELLFSWLEDTLLNPDQMADQELAVVVLKSLAILAKLFSTMALNTTRCFLKYIVHTGQSEDTVVSAARYLADTLRLLSQDTIIGTFLAFSKLSTPYPQTSNGSVISLTFDEDAEATITYRNVVHAIVTISTSCDDSKIVALAQSMLLQKIGKISAVVNACILEETAALALHSDEAEFQVLLKFYSRIYSEALVQHNTLILDAVHGARNHLAENMNRHSFHYRVYLIYLLESIVNKGDATDREKDRQKDVELSAEEIIPLVKPLAILFSKCQSNWDILVSASEHDIPSLLRDVWFNITVHGVSLRSEIALQYYQELRILAIHSPPLVAENRAELLESDIELNTVLRRGATHNHAADQRKNLTAELPHLEYDIRRLSYPKTVFLNSTLLIESLRAASGDCTKVLTYFLDPALNSTDVGSCMNAIVDKVVSIYIEKSLSGLSTKFSAPHISDQLADTFMACCHRIEKIQQVAAANASKIINQCPSSLCQKGSLFVLLDLLTIMWSSCLDEELDEFEWRSTFTSKRGVVKVELSDNYDFRRLTFTAFYRLARTWVSTVMNIAPLDVKGLLQTYLSDYEDDGAYGHISMGRSFALEMGSTIPSSDQRLGSIECNSSVVNVASDFIAQYTTRQEYRYSEGPPLQGQGWPLPLDEISKAVSTSSTHLNTIHNTESMLVDLELRISKGQTLPPETCRNLLRRAAALICSSSDAQTSIISHLVNIPFQMFTRESIKMGISLWLGVIHENPHTEPRILTEVAQAWERTIQRKKGIFNTNFKFVDPFMTKTEFSPSDKAVILKRQQRSQNIVSPHFRVLQFLESHFNATRLGSVHTQRIFSRLVGVTLDGLQNTTGHPLARELHFHIVLFGLKVLRYCASQTKIALWKLKDQILSAALSWFSHPPRWSLGGNRLQMKAEDKVLQDIESLLQSTGRIATAASGTRKSLQAKQELVQILVENERFRLRVWLFPLQHERRHYISSSGNKVDPQVISSLMRLAWAENHGLALQLAIRFPSPKLKSDVRWLLLNYPEKAIGDPDSLDILLGSELPPDVSFQLKYLLFWAPVNPIAAATYFLPAYGNHPFILQYAMRSLESHSVDVSFFYIPQLVQALRYDSLRYVERFIFEAAQLSQLFTHQVIWNMKANAYKDEDSQIPDPIKPVLDQFLDKLIGHFSEEDRDFYEREFSFFNEITGISGKLRPYIKRSKPEKKQKIEEELRQIKLEVGVYLPSNPDGEVIGIDRKSGKPLQSHAKAPYMATFRIKKIKTIEENGNGNGATMPKATTAAKTSGRVVDKSALQTNTQESELTYEVWQSAIFKVGDDCRQDVLALQMIAAFRSIFTGVGLDVFVHPYRVTATAPGCGVIDVLPNSISRDMLGREAVNGLYDYFISKYGGEQSVRFQEARSNFVKSMAAYSVMSYLLQFKDRHNGNIMIDDAGHIIHIDFGFCFDIAPGGVRFERAPFKLTSEMVAVMGGQDLYSGSGGSSSAGMSLTSHNPTNSQSYHWFESLVVKAFLASRPYATKLSHIVRLMLDSGLPCFKPDTLKNFRDRFVLEKTEREAAEHMRELVKKSYMSMSTKGYDQFQLLTNNIPY</sequence>
<dbReference type="InterPro" id="IPR018936">
    <property type="entry name" value="PI3/4_kinase_CS"/>
</dbReference>
<keyword evidence="6" id="KW-0418">Kinase</keyword>
<dbReference type="PROSITE" id="PS00915">
    <property type="entry name" value="PI3_4_KINASE_1"/>
    <property type="match status" value="1"/>
</dbReference>
<keyword evidence="7" id="KW-0067">ATP-binding</keyword>
<comment type="caution">
    <text evidence="11">The sequence shown here is derived from an EMBL/GenBank/DDBJ whole genome shotgun (WGS) entry which is preliminary data.</text>
</comment>
<dbReference type="SMART" id="SM00146">
    <property type="entry name" value="PI3Kc"/>
    <property type="match status" value="1"/>
</dbReference>
<evidence type="ECO:0000259" key="9">
    <source>
        <dbReference type="PROSITE" id="PS50290"/>
    </source>
</evidence>
<feature type="region of interest" description="Disordered" evidence="8">
    <location>
        <begin position="1"/>
        <end position="21"/>
    </location>
</feature>
<evidence type="ECO:0000256" key="7">
    <source>
        <dbReference type="ARBA" id="ARBA00022840"/>
    </source>
</evidence>
<protein>
    <recommendedName>
        <fullName evidence="3">1-phosphatidylinositol 4-kinase</fullName>
        <ecNumber evidence="3">2.7.1.67</ecNumber>
    </recommendedName>
</protein>
<dbReference type="InterPro" id="IPR016024">
    <property type="entry name" value="ARM-type_fold"/>
</dbReference>
<dbReference type="FunFam" id="1.10.1070.11:FF:000022">
    <property type="entry name" value="Phosphatidylinositol 4-kinase stt4"/>
    <property type="match status" value="1"/>
</dbReference>
<evidence type="ECO:0000256" key="2">
    <source>
        <dbReference type="ARBA" id="ARBA00006209"/>
    </source>
</evidence>